<dbReference type="EMBL" id="FOXB01000030">
    <property type="protein sequence ID" value="SFP64285.1"/>
    <property type="molecule type" value="Genomic_DNA"/>
</dbReference>
<dbReference type="AlphaFoldDB" id="A0A1I5S0I1"/>
<gene>
    <name evidence="3" type="ORF">SAMN05216234_1304</name>
</gene>
<dbReference type="PANTHER" id="PTHR43364">
    <property type="entry name" value="NADH-SPECIFIC METHYLGLYOXAL REDUCTASE-RELATED"/>
    <property type="match status" value="1"/>
</dbReference>
<protein>
    <submittedName>
        <fullName evidence="3">Predicted oxidoreductase</fullName>
    </submittedName>
</protein>
<dbReference type="OrthoDB" id="5328358at2"/>
<sequence length="339" mass="38193">MNYRYIGKTGLRVSPLCMGTMTFGSFCDKKTSFAIMDKVYERGINFFDTAELYPVPPRSDWAGVTEEIVGEWIQTKPRDSIILATKVAGAASGWFVPPIRHGMTAIDRFHIERAVEGSLRRLKTDYIDLYQMHWPDTVVPIEESLEAFDRLVQSGKVRYIGTSNDTAYGLTKANEASRYLGLARFESIQNNFSLLNRRFMDELATVCRKESISLLPYAPLAGGVLTGKYNGEFFPPEARFTRYMDDKNPRVRAQASKYLNEKTLKATERYMKISKMAGMSVTTLATAWSMQHDFVASSIIGATSVEQLDDTLAALDVTLDDEVLKACDEVHEEILYPMG</sequence>
<evidence type="ECO:0000313" key="4">
    <source>
        <dbReference type="Proteomes" id="UP000199227"/>
    </source>
</evidence>
<name>A0A1I5S0I1_9BACT</name>
<organism evidence="3 4">
    <name type="scientific">Hydrogenimonas thermophila</name>
    <dbReference type="NCBI Taxonomy" id="223786"/>
    <lineage>
        <taxon>Bacteria</taxon>
        <taxon>Pseudomonadati</taxon>
        <taxon>Campylobacterota</taxon>
        <taxon>Epsilonproteobacteria</taxon>
        <taxon>Campylobacterales</taxon>
        <taxon>Hydrogenimonadaceae</taxon>
        <taxon>Hydrogenimonas</taxon>
    </lineage>
</organism>
<reference evidence="3 4" key="1">
    <citation type="submission" date="2016-10" db="EMBL/GenBank/DDBJ databases">
        <authorList>
            <person name="de Groot N.N."/>
        </authorList>
    </citation>
    <scope>NUCLEOTIDE SEQUENCE [LARGE SCALE GENOMIC DNA]</scope>
    <source>
        <strain evidence="3 4">EP1-55-1</strain>
    </source>
</reference>
<dbReference type="STRING" id="223786.SAMN05216234_1304"/>
<accession>A0A1I5S0I1</accession>
<dbReference type="RefSeq" id="WP_092913194.1">
    <property type="nucleotide sequence ID" value="NZ_FOXB01000030.1"/>
</dbReference>
<keyword evidence="4" id="KW-1185">Reference proteome</keyword>
<dbReference type="GO" id="GO:0016491">
    <property type="term" value="F:oxidoreductase activity"/>
    <property type="evidence" value="ECO:0007669"/>
    <property type="project" value="UniProtKB-KW"/>
</dbReference>
<dbReference type="Pfam" id="PF00248">
    <property type="entry name" value="Aldo_ket_red"/>
    <property type="match status" value="1"/>
</dbReference>
<dbReference type="InterPro" id="IPR023210">
    <property type="entry name" value="NADP_OxRdtase_dom"/>
</dbReference>
<dbReference type="Proteomes" id="UP000199227">
    <property type="component" value="Unassembled WGS sequence"/>
</dbReference>
<dbReference type="InterPro" id="IPR050523">
    <property type="entry name" value="AKR_Detox_Biosynth"/>
</dbReference>
<dbReference type="PANTHER" id="PTHR43364:SF4">
    <property type="entry name" value="NAD(P)-LINKED OXIDOREDUCTASE SUPERFAMILY PROTEIN"/>
    <property type="match status" value="1"/>
</dbReference>
<proteinExistence type="predicted"/>
<feature type="domain" description="NADP-dependent oxidoreductase" evidence="2">
    <location>
        <begin position="15"/>
        <end position="331"/>
    </location>
</feature>
<dbReference type="GO" id="GO:0005829">
    <property type="term" value="C:cytosol"/>
    <property type="evidence" value="ECO:0007669"/>
    <property type="project" value="UniProtKB-ARBA"/>
</dbReference>
<dbReference type="FunFam" id="3.20.20.100:FF:000004">
    <property type="entry name" value="Oxidoreductase, aldo/keto reductase"/>
    <property type="match status" value="1"/>
</dbReference>
<keyword evidence="1" id="KW-0560">Oxidoreductase</keyword>
<dbReference type="CDD" id="cd19094">
    <property type="entry name" value="AKR_Tas-like"/>
    <property type="match status" value="1"/>
</dbReference>
<dbReference type="PRINTS" id="PR00069">
    <property type="entry name" value="ALDKETRDTASE"/>
</dbReference>
<dbReference type="SUPFAM" id="SSF51430">
    <property type="entry name" value="NAD(P)-linked oxidoreductase"/>
    <property type="match status" value="1"/>
</dbReference>
<dbReference type="InterPro" id="IPR020471">
    <property type="entry name" value="AKR"/>
</dbReference>
<evidence type="ECO:0000259" key="2">
    <source>
        <dbReference type="Pfam" id="PF00248"/>
    </source>
</evidence>
<dbReference type="InterPro" id="IPR036812">
    <property type="entry name" value="NAD(P)_OxRdtase_dom_sf"/>
</dbReference>
<dbReference type="Gene3D" id="3.20.20.100">
    <property type="entry name" value="NADP-dependent oxidoreductase domain"/>
    <property type="match status" value="1"/>
</dbReference>
<evidence type="ECO:0000313" key="3">
    <source>
        <dbReference type="EMBL" id="SFP64285.1"/>
    </source>
</evidence>
<evidence type="ECO:0000256" key="1">
    <source>
        <dbReference type="ARBA" id="ARBA00023002"/>
    </source>
</evidence>